<protein>
    <submittedName>
        <fullName evidence="1">Uncharacterized protein</fullName>
    </submittedName>
</protein>
<dbReference type="VEuPathDB" id="VectorBase:ADIR014944"/>
<proteinExistence type="predicted"/>
<reference evidence="2" key="1">
    <citation type="submission" date="2013-03" db="EMBL/GenBank/DDBJ databases">
        <title>The Genome Sequence of Anopheles dirus WRAIR2.</title>
        <authorList>
            <consortium name="The Broad Institute Genomics Platform"/>
            <person name="Neafsey D.E."/>
            <person name="Walton C."/>
            <person name="Walker B."/>
            <person name="Young S.K."/>
            <person name="Zeng Q."/>
            <person name="Gargeya S."/>
            <person name="Fitzgerald M."/>
            <person name="Haas B."/>
            <person name="Abouelleil A."/>
            <person name="Allen A.W."/>
            <person name="Alvarado L."/>
            <person name="Arachchi H.M."/>
            <person name="Berlin A.M."/>
            <person name="Chapman S.B."/>
            <person name="Gainer-Dewar J."/>
            <person name="Goldberg J."/>
            <person name="Griggs A."/>
            <person name="Gujja S."/>
            <person name="Hansen M."/>
            <person name="Howarth C."/>
            <person name="Imamovic A."/>
            <person name="Ireland A."/>
            <person name="Larimer J."/>
            <person name="McCowan C."/>
            <person name="Murphy C."/>
            <person name="Pearson M."/>
            <person name="Poon T.W."/>
            <person name="Priest M."/>
            <person name="Roberts A."/>
            <person name="Saif S."/>
            <person name="Shea T."/>
            <person name="Sisk P."/>
            <person name="Sykes S."/>
            <person name="Wortman J."/>
            <person name="Nusbaum C."/>
            <person name="Birren B."/>
        </authorList>
    </citation>
    <scope>NUCLEOTIDE SEQUENCE [LARGE SCALE GENOMIC DNA]</scope>
    <source>
        <strain evidence="2">WRAIR2</strain>
    </source>
</reference>
<reference evidence="1" key="2">
    <citation type="submission" date="2020-05" db="UniProtKB">
        <authorList>
            <consortium name="EnsemblMetazoa"/>
        </authorList>
    </citation>
    <scope>IDENTIFICATION</scope>
    <source>
        <strain evidence="1">WRAIR2</strain>
    </source>
</reference>
<sequence>MEVKKDDGSPKLFRARQQQRHRRRCRCAIELMR</sequence>
<accession>A0A182NYQ1</accession>
<dbReference type="Proteomes" id="UP000075884">
    <property type="component" value="Unassembled WGS sequence"/>
</dbReference>
<dbReference type="EnsemblMetazoa" id="ADIR014944-RA">
    <property type="protein sequence ID" value="ADIR014944-PA"/>
    <property type="gene ID" value="ADIR014944"/>
</dbReference>
<name>A0A182NYQ1_9DIPT</name>
<dbReference type="AlphaFoldDB" id="A0A182NYQ1"/>
<evidence type="ECO:0000313" key="1">
    <source>
        <dbReference type="EnsemblMetazoa" id="ADIR014944-PA"/>
    </source>
</evidence>
<keyword evidence="2" id="KW-1185">Reference proteome</keyword>
<evidence type="ECO:0000313" key="2">
    <source>
        <dbReference type="Proteomes" id="UP000075884"/>
    </source>
</evidence>
<organism evidence="1 2">
    <name type="scientific">Anopheles dirus</name>
    <dbReference type="NCBI Taxonomy" id="7168"/>
    <lineage>
        <taxon>Eukaryota</taxon>
        <taxon>Metazoa</taxon>
        <taxon>Ecdysozoa</taxon>
        <taxon>Arthropoda</taxon>
        <taxon>Hexapoda</taxon>
        <taxon>Insecta</taxon>
        <taxon>Pterygota</taxon>
        <taxon>Neoptera</taxon>
        <taxon>Endopterygota</taxon>
        <taxon>Diptera</taxon>
        <taxon>Nematocera</taxon>
        <taxon>Culicoidea</taxon>
        <taxon>Culicidae</taxon>
        <taxon>Anophelinae</taxon>
        <taxon>Anopheles</taxon>
    </lineage>
</organism>